<accession>A0AAN9Q2D7</accession>
<dbReference type="Proteomes" id="UP001367508">
    <property type="component" value="Unassembled WGS sequence"/>
</dbReference>
<proteinExistence type="predicted"/>
<dbReference type="EMBL" id="JAYMYQ010000007">
    <property type="protein sequence ID" value="KAK7321830.1"/>
    <property type="molecule type" value="Genomic_DNA"/>
</dbReference>
<protein>
    <submittedName>
        <fullName evidence="1">Uncharacterized protein</fullName>
    </submittedName>
</protein>
<sequence length="115" mass="13197">MKFHRNRGRRFSKELLTEFIGILSTSTLFPSLSLLIKIYDPTYHVLTIFASEIEDRLRKRWNLILFLGAWLASILTEKNKMDGVIGMVYLAIVWQRSGEAPGGLSEREASLMIAH</sequence>
<evidence type="ECO:0000313" key="2">
    <source>
        <dbReference type="Proteomes" id="UP001367508"/>
    </source>
</evidence>
<name>A0AAN9Q2D7_CANGL</name>
<gene>
    <name evidence="1" type="ORF">VNO77_32812</name>
</gene>
<organism evidence="1 2">
    <name type="scientific">Canavalia gladiata</name>
    <name type="common">Sword bean</name>
    <name type="synonym">Dolichos gladiatus</name>
    <dbReference type="NCBI Taxonomy" id="3824"/>
    <lineage>
        <taxon>Eukaryota</taxon>
        <taxon>Viridiplantae</taxon>
        <taxon>Streptophyta</taxon>
        <taxon>Embryophyta</taxon>
        <taxon>Tracheophyta</taxon>
        <taxon>Spermatophyta</taxon>
        <taxon>Magnoliopsida</taxon>
        <taxon>eudicotyledons</taxon>
        <taxon>Gunneridae</taxon>
        <taxon>Pentapetalae</taxon>
        <taxon>rosids</taxon>
        <taxon>fabids</taxon>
        <taxon>Fabales</taxon>
        <taxon>Fabaceae</taxon>
        <taxon>Papilionoideae</taxon>
        <taxon>50 kb inversion clade</taxon>
        <taxon>NPAAA clade</taxon>
        <taxon>indigoferoid/millettioid clade</taxon>
        <taxon>Phaseoleae</taxon>
        <taxon>Canavalia</taxon>
    </lineage>
</organism>
<dbReference type="AlphaFoldDB" id="A0AAN9Q2D7"/>
<keyword evidence="2" id="KW-1185">Reference proteome</keyword>
<evidence type="ECO:0000313" key="1">
    <source>
        <dbReference type="EMBL" id="KAK7321830.1"/>
    </source>
</evidence>
<reference evidence="1 2" key="1">
    <citation type="submission" date="2024-01" db="EMBL/GenBank/DDBJ databases">
        <title>The genomes of 5 underutilized Papilionoideae crops provide insights into root nodulation and disease resistanc.</title>
        <authorList>
            <person name="Jiang F."/>
        </authorList>
    </citation>
    <scope>NUCLEOTIDE SEQUENCE [LARGE SCALE GENOMIC DNA]</scope>
    <source>
        <strain evidence="1">LVBAO_FW01</strain>
        <tissue evidence="1">Leaves</tissue>
    </source>
</reference>
<comment type="caution">
    <text evidence="1">The sequence shown here is derived from an EMBL/GenBank/DDBJ whole genome shotgun (WGS) entry which is preliminary data.</text>
</comment>